<evidence type="ECO:0000313" key="3">
    <source>
        <dbReference type="Proteomes" id="UP001552299"/>
    </source>
</evidence>
<organism evidence="2 3">
    <name type="scientific">Dendrobium thyrsiflorum</name>
    <name type="common">Pinecone-like raceme dendrobium</name>
    <name type="synonym">Orchid</name>
    <dbReference type="NCBI Taxonomy" id="117978"/>
    <lineage>
        <taxon>Eukaryota</taxon>
        <taxon>Viridiplantae</taxon>
        <taxon>Streptophyta</taxon>
        <taxon>Embryophyta</taxon>
        <taxon>Tracheophyta</taxon>
        <taxon>Spermatophyta</taxon>
        <taxon>Magnoliopsida</taxon>
        <taxon>Liliopsida</taxon>
        <taxon>Asparagales</taxon>
        <taxon>Orchidaceae</taxon>
        <taxon>Epidendroideae</taxon>
        <taxon>Malaxideae</taxon>
        <taxon>Dendrobiinae</taxon>
        <taxon>Dendrobium</taxon>
    </lineage>
</organism>
<dbReference type="Proteomes" id="UP001552299">
    <property type="component" value="Unassembled WGS sequence"/>
</dbReference>
<dbReference type="InterPro" id="IPR012337">
    <property type="entry name" value="RNaseH-like_sf"/>
</dbReference>
<accession>A0ABD0U1U0</accession>
<proteinExistence type="predicted"/>
<dbReference type="PANTHER" id="PTHR23272">
    <property type="entry name" value="BED FINGER-RELATED"/>
    <property type="match status" value="1"/>
</dbReference>
<protein>
    <recommendedName>
        <fullName evidence="1">HAT C-terminal dimerisation domain-containing protein</fullName>
    </recommendedName>
</protein>
<comment type="caution">
    <text evidence="2">The sequence shown here is derived from an EMBL/GenBank/DDBJ whole genome shotgun (WGS) entry which is preliminary data.</text>
</comment>
<dbReference type="Pfam" id="PF05699">
    <property type="entry name" value="Dimer_Tnp_hAT"/>
    <property type="match status" value="1"/>
</dbReference>
<reference evidence="2 3" key="1">
    <citation type="journal article" date="2024" name="Plant Biotechnol. J.">
        <title>Dendrobium thyrsiflorum genome and its molecular insights into genes involved in important horticultural traits.</title>
        <authorList>
            <person name="Chen B."/>
            <person name="Wang J.Y."/>
            <person name="Zheng P.J."/>
            <person name="Li K.L."/>
            <person name="Liang Y.M."/>
            <person name="Chen X.F."/>
            <person name="Zhang C."/>
            <person name="Zhao X."/>
            <person name="He X."/>
            <person name="Zhang G.Q."/>
            <person name="Liu Z.J."/>
            <person name="Xu Q."/>
        </authorList>
    </citation>
    <scope>NUCLEOTIDE SEQUENCE [LARGE SCALE GENOMIC DNA]</scope>
    <source>
        <strain evidence="2">GZMU011</strain>
    </source>
</reference>
<dbReference type="AlphaFoldDB" id="A0ABD0U1U0"/>
<evidence type="ECO:0000313" key="2">
    <source>
        <dbReference type="EMBL" id="KAL0905867.1"/>
    </source>
</evidence>
<keyword evidence="3" id="KW-1185">Reference proteome</keyword>
<dbReference type="PANTHER" id="PTHR23272:SF192">
    <property type="entry name" value="ZINC FINGER BED DOMAIN-CONTAINING PROTEIN DAYSLEEPER-LIKE"/>
    <property type="match status" value="1"/>
</dbReference>
<gene>
    <name evidence="2" type="ORF">M5K25_024312</name>
</gene>
<dbReference type="SUPFAM" id="SSF53098">
    <property type="entry name" value="Ribonuclease H-like"/>
    <property type="match status" value="1"/>
</dbReference>
<evidence type="ECO:0000259" key="1">
    <source>
        <dbReference type="Pfam" id="PF05699"/>
    </source>
</evidence>
<dbReference type="InterPro" id="IPR008906">
    <property type="entry name" value="HATC_C_dom"/>
</dbReference>
<dbReference type="EMBL" id="JANQDX010000018">
    <property type="protein sequence ID" value="KAL0905867.1"/>
    <property type="molecule type" value="Genomic_DNA"/>
</dbReference>
<feature type="domain" description="HAT C-terminal dimerisation" evidence="1">
    <location>
        <begin position="7"/>
        <end position="84"/>
    </location>
</feature>
<sequence length="124" mass="14206">MPKKSKLKVYLDEQKIDGKVELDILQFWKCNQYRLPRVVAMARDVLCIHISIVASESSFSNNGRVLYQYQSALKHDIVKCCGCCYGNVASIISSCFIRFISYPVIHSTRHVAWVTKLEECKATK</sequence>
<name>A0ABD0U1U0_DENTH</name>